<dbReference type="EMBL" id="CAJNOW010017375">
    <property type="protein sequence ID" value="CAF1656980.1"/>
    <property type="molecule type" value="Genomic_DNA"/>
</dbReference>
<evidence type="ECO:0000313" key="2">
    <source>
        <dbReference type="Proteomes" id="UP000663834"/>
    </source>
</evidence>
<accession>A0A816F1G5</accession>
<reference evidence="1" key="1">
    <citation type="submission" date="2021-02" db="EMBL/GenBank/DDBJ databases">
        <authorList>
            <person name="Nowell W R."/>
        </authorList>
    </citation>
    <scope>NUCLEOTIDE SEQUENCE</scope>
</reference>
<protein>
    <submittedName>
        <fullName evidence="1">Uncharacterized protein</fullName>
    </submittedName>
</protein>
<proteinExistence type="predicted"/>
<gene>
    <name evidence="1" type="ORF">KQP761_LOCUS31176</name>
</gene>
<dbReference type="Proteomes" id="UP000663834">
    <property type="component" value="Unassembled WGS sequence"/>
</dbReference>
<sequence length="33" mass="3851">MQVSYILEKAMTTTESIEKDSIEKLYDTITQKI</sequence>
<feature type="non-terminal residue" evidence="1">
    <location>
        <position position="1"/>
    </location>
</feature>
<organism evidence="1 2">
    <name type="scientific">Rotaria magnacalcarata</name>
    <dbReference type="NCBI Taxonomy" id="392030"/>
    <lineage>
        <taxon>Eukaryota</taxon>
        <taxon>Metazoa</taxon>
        <taxon>Spiralia</taxon>
        <taxon>Gnathifera</taxon>
        <taxon>Rotifera</taxon>
        <taxon>Eurotatoria</taxon>
        <taxon>Bdelloidea</taxon>
        <taxon>Philodinida</taxon>
        <taxon>Philodinidae</taxon>
        <taxon>Rotaria</taxon>
    </lineage>
</organism>
<name>A0A816F1G5_9BILA</name>
<comment type="caution">
    <text evidence="1">The sequence shown here is derived from an EMBL/GenBank/DDBJ whole genome shotgun (WGS) entry which is preliminary data.</text>
</comment>
<dbReference type="AlphaFoldDB" id="A0A816F1G5"/>
<evidence type="ECO:0000313" key="1">
    <source>
        <dbReference type="EMBL" id="CAF1656980.1"/>
    </source>
</evidence>